<dbReference type="CDD" id="cd00671">
    <property type="entry name" value="ArgRS_core"/>
    <property type="match status" value="1"/>
</dbReference>
<evidence type="ECO:0000256" key="5">
    <source>
        <dbReference type="ARBA" id="ARBA00022598"/>
    </source>
</evidence>
<dbReference type="Gene3D" id="1.10.730.10">
    <property type="entry name" value="Isoleucyl-tRNA Synthetase, Domain 1"/>
    <property type="match status" value="1"/>
</dbReference>
<evidence type="ECO:0000256" key="1">
    <source>
        <dbReference type="ARBA" id="ARBA00004496"/>
    </source>
</evidence>
<reference evidence="15 16" key="1">
    <citation type="submission" date="2017-06" db="EMBL/GenBank/DDBJ databases">
        <authorList>
            <consortium name="Pathogen Informatics"/>
        </authorList>
    </citation>
    <scope>NUCLEOTIDE SEQUENCE [LARGE SCALE GENOMIC DNA]</scope>
    <source>
        <strain evidence="15 16">NCTC12018</strain>
    </source>
</reference>
<dbReference type="PROSITE" id="PS00178">
    <property type="entry name" value="AA_TRNA_LIGASE_I"/>
    <property type="match status" value="1"/>
</dbReference>
<evidence type="ECO:0000259" key="13">
    <source>
        <dbReference type="SMART" id="SM00836"/>
    </source>
</evidence>
<dbReference type="GO" id="GO:0005737">
    <property type="term" value="C:cytoplasm"/>
    <property type="evidence" value="ECO:0007669"/>
    <property type="project" value="UniProtKB-SubCell"/>
</dbReference>
<dbReference type="SUPFAM" id="SSF52374">
    <property type="entry name" value="Nucleotidylyl transferase"/>
    <property type="match status" value="1"/>
</dbReference>
<evidence type="ECO:0000256" key="3">
    <source>
        <dbReference type="ARBA" id="ARBA00011245"/>
    </source>
</evidence>
<dbReference type="PRINTS" id="PR01038">
    <property type="entry name" value="TRNASYNTHARG"/>
</dbReference>
<evidence type="ECO:0000313" key="16">
    <source>
        <dbReference type="Proteomes" id="UP000214973"/>
    </source>
</evidence>
<feature type="short sequence motif" description="'HIGH' region" evidence="11">
    <location>
        <begin position="129"/>
        <end position="139"/>
    </location>
</feature>
<organism evidence="15 16">
    <name type="scientific">Veillonella rodentium</name>
    <dbReference type="NCBI Taxonomy" id="248315"/>
    <lineage>
        <taxon>Bacteria</taxon>
        <taxon>Bacillati</taxon>
        <taxon>Bacillota</taxon>
        <taxon>Negativicutes</taxon>
        <taxon>Veillonellales</taxon>
        <taxon>Veillonellaceae</taxon>
        <taxon>Veillonella</taxon>
    </lineage>
</organism>
<dbReference type="SUPFAM" id="SSF55190">
    <property type="entry name" value="Arginyl-tRNA synthetase (ArgRS), N-terminal 'additional' domain"/>
    <property type="match status" value="1"/>
</dbReference>
<dbReference type="RefSeq" id="WP_095066488.1">
    <property type="nucleotide sequence ID" value="NZ_LT906470.1"/>
</dbReference>
<dbReference type="InterPro" id="IPR009080">
    <property type="entry name" value="tRNAsynth_Ia_anticodon-bd"/>
</dbReference>
<dbReference type="EMBL" id="LT906470">
    <property type="protein sequence ID" value="SNV74117.1"/>
    <property type="molecule type" value="Genomic_DNA"/>
</dbReference>
<dbReference type="SMART" id="SM01016">
    <property type="entry name" value="Arg_tRNA_synt_N"/>
    <property type="match status" value="1"/>
</dbReference>
<evidence type="ECO:0000259" key="14">
    <source>
        <dbReference type="SMART" id="SM01016"/>
    </source>
</evidence>
<dbReference type="AlphaFoldDB" id="A0A239ZSZ2"/>
<keyword evidence="7 11" id="KW-0067">ATP-binding</keyword>
<evidence type="ECO:0000256" key="12">
    <source>
        <dbReference type="RuleBase" id="RU363038"/>
    </source>
</evidence>
<dbReference type="FunFam" id="1.10.730.10:FF:000008">
    <property type="entry name" value="Arginine--tRNA ligase"/>
    <property type="match status" value="1"/>
</dbReference>
<keyword evidence="6 11" id="KW-0547">Nucleotide-binding</keyword>
<dbReference type="FunFam" id="3.40.50.620:FF:000062">
    <property type="entry name" value="Arginine--tRNA ligase"/>
    <property type="match status" value="1"/>
</dbReference>
<comment type="similarity">
    <text evidence="2 11 12">Belongs to the class-I aminoacyl-tRNA synthetase family.</text>
</comment>
<evidence type="ECO:0000256" key="7">
    <source>
        <dbReference type="ARBA" id="ARBA00022840"/>
    </source>
</evidence>
<dbReference type="GO" id="GO:0006420">
    <property type="term" value="P:arginyl-tRNA aminoacylation"/>
    <property type="evidence" value="ECO:0007669"/>
    <property type="project" value="UniProtKB-UniRule"/>
</dbReference>
<sequence length="577" mass="64761">MDMKEILKSGIEQALQDTINSGALPAGDYPEIVLEVPPQKEFGDFSTNIAMQSARVARQNPRAIAEALISHMNFDWLDRAEVAGAGFINFFLKSDMVYDTLKAILNAGETYGMQPLRARDTIQVEYVSANPTGPLHVGHGRGAAYGSALVNLLRAAGYNVQSEYYINDAGNQIDNMAISIEYRFQELQGATLVFPPKRNEDSCMPEFNVPEGALVFPENGYRGPDIIETAKAIADREGYDTLNAMSEADRIALFKEAGLKEKLARLEATLKDFRVTFDNWFSERTLHETNEIQYAVDQLKNLGAIYEQDGALWLKSTDYGDDKDRVVIRDNGVPTYLAADIAYHRNKYERGFNEMINIWGADHHGYVARVKAAMAAFDFDPDKLTILLLQMVALYRDGELVKLSKRSGDSVTLDELIDEVGVDASRYFFLMRSLDSQLDFDINLAKSRSNDNPVYYIQYAHARIHSIYNQVREAGIAFGDYSQTDFTTLTSEMELELIKKLAEYPEEVVQSAEHRAPHRIARYLYDLASMFHSFYRQGRIIGVDPALQQARLGLITAIALVLRQGLGILGISAPEKM</sequence>
<dbReference type="InterPro" id="IPR014729">
    <property type="entry name" value="Rossmann-like_a/b/a_fold"/>
</dbReference>
<keyword evidence="5 11" id="KW-0436">Ligase</keyword>
<gene>
    <name evidence="11 15" type="primary">argS</name>
    <name evidence="15" type="ORF">SAMEA44547418_01685</name>
</gene>
<dbReference type="SUPFAM" id="SSF47323">
    <property type="entry name" value="Anticodon-binding domain of a subclass of class I aminoacyl-tRNA synthetases"/>
    <property type="match status" value="1"/>
</dbReference>
<evidence type="ECO:0000256" key="2">
    <source>
        <dbReference type="ARBA" id="ARBA00005594"/>
    </source>
</evidence>
<comment type="subcellular location">
    <subcellularLocation>
        <location evidence="1 11">Cytoplasm</location>
    </subcellularLocation>
</comment>
<evidence type="ECO:0000256" key="11">
    <source>
        <dbReference type="HAMAP-Rule" id="MF_00123"/>
    </source>
</evidence>
<dbReference type="GO" id="GO:0004814">
    <property type="term" value="F:arginine-tRNA ligase activity"/>
    <property type="evidence" value="ECO:0007669"/>
    <property type="project" value="UniProtKB-UniRule"/>
</dbReference>
<comment type="subunit">
    <text evidence="3 11">Monomer.</text>
</comment>
<keyword evidence="4 11" id="KW-0963">Cytoplasm</keyword>
<dbReference type="GO" id="GO:0005524">
    <property type="term" value="F:ATP binding"/>
    <property type="evidence" value="ECO:0007669"/>
    <property type="project" value="UniProtKB-UniRule"/>
</dbReference>
<dbReference type="Gene3D" id="3.30.1360.70">
    <property type="entry name" value="Arginyl tRNA synthetase N-terminal domain"/>
    <property type="match status" value="1"/>
</dbReference>
<evidence type="ECO:0000256" key="10">
    <source>
        <dbReference type="ARBA" id="ARBA00049339"/>
    </source>
</evidence>
<dbReference type="KEGG" id="vrm:44547418_01685"/>
<name>A0A239ZSZ2_9FIRM</name>
<dbReference type="PANTHER" id="PTHR11956:SF5">
    <property type="entry name" value="ARGININE--TRNA LIGASE, CYTOPLASMIC"/>
    <property type="match status" value="1"/>
</dbReference>
<dbReference type="InterPro" id="IPR035684">
    <property type="entry name" value="ArgRS_core"/>
</dbReference>
<dbReference type="InterPro" id="IPR001278">
    <property type="entry name" value="Arg-tRNA-ligase"/>
</dbReference>
<dbReference type="NCBIfam" id="TIGR00456">
    <property type="entry name" value="argS"/>
    <property type="match status" value="1"/>
</dbReference>
<protein>
    <recommendedName>
        <fullName evidence="11">Arginine--tRNA ligase</fullName>
        <ecNumber evidence="11">6.1.1.19</ecNumber>
    </recommendedName>
    <alternativeName>
        <fullName evidence="11">Arginyl-tRNA synthetase</fullName>
        <shortName evidence="11">ArgRS</shortName>
    </alternativeName>
</protein>
<evidence type="ECO:0000256" key="4">
    <source>
        <dbReference type="ARBA" id="ARBA00022490"/>
    </source>
</evidence>
<feature type="domain" description="DALR anticodon binding" evidence="13">
    <location>
        <begin position="457"/>
        <end position="577"/>
    </location>
</feature>
<keyword evidence="16" id="KW-1185">Reference proteome</keyword>
<dbReference type="InterPro" id="IPR036695">
    <property type="entry name" value="Arg-tRNA-synth_N_sf"/>
</dbReference>
<keyword evidence="9 11" id="KW-0030">Aminoacyl-tRNA synthetase</keyword>
<dbReference type="Pfam" id="PF05746">
    <property type="entry name" value="DALR_1"/>
    <property type="match status" value="1"/>
</dbReference>
<dbReference type="Gene3D" id="3.40.50.620">
    <property type="entry name" value="HUPs"/>
    <property type="match status" value="1"/>
</dbReference>
<dbReference type="PANTHER" id="PTHR11956">
    <property type="entry name" value="ARGINYL-TRNA SYNTHETASE"/>
    <property type="match status" value="1"/>
</dbReference>
<dbReference type="InterPro" id="IPR005148">
    <property type="entry name" value="Arg-tRNA-synth_N"/>
</dbReference>
<dbReference type="InterPro" id="IPR001412">
    <property type="entry name" value="aa-tRNA-synth_I_CS"/>
</dbReference>
<feature type="domain" description="Arginyl tRNA synthetase N-terminal" evidence="14">
    <location>
        <begin position="1"/>
        <end position="92"/>
    </location>
</feature>
<dbReference type="EC" id="6.1.1.19" evidence="11"/>
<dbReference type="CDD" id="cd07956">
    <property type="entry name" value="Anticodon_Ia_Arg"/>
    <property type="match status" value="1"/>
</dbReference>
<dbReference type="SMART" id="SM00836">
    <property type="entry name" value="DALR_1"/>
    <property type="match status" value="1"/>
</dbReference>
<proteinExistence type="inferred from homology"/>
<keyword evidence="8 11" id="KW-0648">Protein biosynthesis</keyword>
<evidence type="ECO:0000256" key="8">
    <source>
        <dbReference type="ARBA" id="ARBA00022917"/>
    </source>
</evidence>
<dbReference type="Proteomes" id="UP000214973">
    <property type="component" value="Chromosome 1"/>
</dbReference>
<dbReference type="HAMAP" id="MF_00123">
    <property type="entry name" value="Arg_tRNA_synth"/>
    <property type="match status" value="1"/>
</dbReference>
<dbReference type="Pfam" id="PF03485">
    <property type="entry name" value="Arg_tRNA_synt_N"/>
    <property type="match status" value="1"/>
</dbReference>
<evidence type="ECO:0000256" key="9">
    <source>
        <dbReference type="ARBA" id="ARBA00023146"/>
    </source>
</evidence>
<dbReference type="InterPro" id="IPR008909">
    <property type="entry name" value="DALR_anticod-bd"/>
</dbReference>
<comment type="catalytic activity">
    <reaction evidence="10 11">
        <text>tRNA(Arg) + L-arginine + ATP = L-arginyl-tRNA(Arg) + AMP + diphosphate</text>
        <dbReference type="Rhea" id="RHEA:20301"/>
        <dbReference type="Rhea" id="RHEA-COMP:9658"/>
        <dbReference type="Rhea" id="RHEA-COMP:9673"/>
        <dbReference type="ChEBI" id="CHEBI:30616"/>
        <dbReference type="ChEBI" id="CHEBI:32682"/>
        <dbReference type="ChEBI" id="CHEBI:33019"/>
        <dbReference type="ChEBI" id="CHEBI:78442"/>
        <dbReference type="ChEBI" id="CHEBI:78513"/>
        <dbReference type="ChEBI" id="CHEBI:456215"/>
        <dbReference type="EC" id="6.1.1.19"/>
    </reaction>
</comment>
<dbReference type="Pfam" id="PF00750">
    <property type="entry name" value="tRNA-synt_1d"/>
    <property type="match status" value="2"/>
</dbReference>
<evidence type="ECO:0000256" key="6">
    <source>
        <dbReference type="ARBA" id="ARBA00022741"/>
    </source>
</evidence>
<accession>A0A239ZSZ2</accession>
<evidence type="ECO:0000313" key="15">
    <source>
        <dbReference type="EMBL" id="SNV74117.1"/>
    </source>
</evidence>